<comment type="caution">
    <text evidence="8">The sequence shown here is derived from an EMBL/GenBank/DDBJ whole genome shotgun (WGS) entry which is preliminary data.</text>
</comment>
<dbReference type="Gene3D" id="2.40.330.10">
    <property type="entry name" value="DNA-binding pseudobarrel domain"/>
    <property type="match status" value="4"/>
</dbReference>
<organism evidence="8 9">
    <name type="scientific">Brassica napus</name>
    <name type="common">Rape</name>
    <dbReference type="NCBI Taxonomy" id="3708"/>
    <lineage>
        <taxon>Eukaryota</taxon>
        <taxon>Viridiplantae</taxon>
        <taxon>Streptophyta</taxon>
        <taxon>Embryophyta</taxon>
        <taxon>Tracheophyta</taxon>
        <taxon>Spermatophyta</taxon>
        <taxon>Magnoliopsida</taxon>
        <taxon>eudicotyledons</taxon>
        <taxon>Gunneridae</taxon>
        <taxon>Pentapetalae</taxon>
        <taxon>rosids</taxon>
        <taxon>malvids</taxon>
        <taxon>Brassicales</taxon>
        <taxon>Brassicaceae</taxon>
        <taxon>Brassiceae</taxon>
        <taxon>Brassica</taxon>
    </lineage>
</organism>
<keyword evidence="9" id="KW-1185">Reference proteome</keyword>
<dbReference type="SMART" id="SM01019">
    <property type="entry name" value="B3"/>
    <property type="match status" value="4"/>
</dbReference>
<proteinExistence type="predicted"/>
<reference evidence="8 9" key="1">
    <citation type="submission" date="2021-05" db="EMBL/GenBank/DDBJ databases">
        <title>Genome Assembly of Synthetic Allotetraploid Brassica napus Reveals Homoeologous Exchanges between Subgenomes.</title>
        <authorList>
            <person name="Davis J.T."/>
        </authorList>
    </citation>
    <scope>NUCLEOTIDE SEQUENCE [LARGE SCALE GENOMIC DNA]</scope>
    <source>
        <strain evidence="9">cv. Da-Ae</strain>
        <tissue evidence="8">Seedling</tissue>
    </source>
</reference>
<keyword evidence="3" id="KW-0238">DNA-binding</keyword>
<feature type="domain" description="TF-B3" evidence="7">
    <location>
        <begin position="19"/>
        <end position="114"/>
    </location>
</feature>
<dbReference type="CDD" id="cd10017">
    <property type="entry name" value="B3_DNA"/>
    <property type="match status" value="3"/>
</dbReference>
<evidence type="ECO:0000256" key="1">
    <source>
        <dbReference type="ARBA" id="ARBA00004123"/>
    </source>
</evidence>
<dbReference type="EMBL" id="JAGKQM010000013">
    <property type="protein sequence ID" value="KAH0891487.1"/>
    <property type="molecule type" value="Genomic_DNA"/>
</dbReference>
<dbReference type="Proteomes" id="UP000824890">
    <property type="component" value="Unassembled WGS sequence"/>
</dbReference>
<dbReference type="InterPro" id="IPR015300">
    <property type="entry name" value="DNA-bd_pseudobarrel_sf"/>
</dbReference>
<evidence type="ECO:0000313" key="8">
    <source>
        <dbReference type="EMBL" id="KAH0891487.1"/>
    </source>
</evidence>
<evidence type="ECO:0000256" key="3">
    <source>
        <dbReference type="ARBA" id="ARBA00023125"/>
    </source>
</evidence>
<gene>
    <name evidence="8" type="ORF">HID58_053916</name>
</gene>
<dbReference type="SUPFAM" id="SSF101936">
    <property type="entry name" value="DNA-binding pseudobarrel domain"/>
    <property type="match status" value="4"/>
</dbReference>
<evidence type="ECO:0000256" key="5">
    <source>
        <dbReference type="ARBA" id="ARBA00023242"/>
    </source>
</evidence>
<evidence type="ECO:0000256" key="4">
    <source>
        <dbReference type="ARBA" id="ARBA00023163"/>
    </source>
</evidence>
<dbReference type="PROSITE" id="PS50863">
    <property type="entry name" value="B3"/>
    <property type="match status" value="4"/>
</dbReference>
<dbReference type="Pfam" id="PF02362">
    <property type="entry name" value="B3"/>
    <property type="match status" value="3"/>
</dbReference>
<keyword evidence="2" id="KW-0805">Transcription regulation</keyword>
<dbReference type="InterPro" id="IPR050655">
    <property type="entry name" value="Plant_B3_domain"/>
</dbReference>
<dbReference type="PANTHER" id="PTHR31920">
    <property type="entry name" value="B3 DOMAIN-CONTAINING"/>
    <property type="match status" value="1"/>
</dbReference>
<feature type="domain" description="TF-B3" evidence="7">
    <location>
        <begin position="313"/>
        <end position="408"/>
    </location>
</feature>
<feature type="domain" description="TF-B3" evidence="7">
    <location>
        <begin position="184"/>
        <end position="286"/>
    </location>
</feature>
<comment type="subcellular location">
    <subcellularLocation>
        <location evidence="1">Nucleus</location>
    </subcellularLocation>
</comment>
<evidence type="ECO:0000256" key="6">
    <source>
        <dbReference type="SAM" id="MobiDB-lite"/>
    </source>
</evidence>
<sequence length="621" mass="72097">MEWNRGFGRVKEERKSLSFFKIFYSADLSSESMRGIPYDFMKNVSKEDFSCKMVIRTKWGRSWEVDISMNPRFYYMEKSGWNQFVSDNALGSNEFVTFTHSGLMCFNVNIYRESGKEIVLPHATTPFSGIKNEEGERSYKDVKKEDESMGGVGHVEIGESSRGAALRKKKAEKHKRRKKVKYGVPRFKITITKSYLKSLPIPTFFDKYLKSESKVYKIHHSEGDGSWEVLSLVHQAHIVLSRGWIKLAREYPLAVGDRCTFHLVKPTDVKTKRKNGKFEVCPFATSGILRRDREMGWNRGFGRVKDERKNLSFFKIFQSADLFSESMRAMPYNFMKNISKEDFSYKMVIRAQWGSSWEVDISMNPRFYYMEKSGWNQFVTDNALGENEFVTFTHKGLMRFNVNIYGKNGKEIVTPRKPHTTTPFSKLLRLILHETNEIVMKNQLVTLMIQTGGIKKEEDVKKEDESMGVGVEIEVQKKKRAVEVGESSRGAALKKKKAEKPKPSKKKKKKMKRKKVKNGVPEFEITITNSYLKFLAIPKKFEEAYIPDESKVYMIHHSEGKGSWEVFCLVRQTRTIFSSGWCRLAREYPLSVGDRCTFHLVKPDEFVLTTKKAREEITVIE</sequence>
<dbReference type="PANTHER" id="PTHR31920:SF44">
    <property type="entry name" value="TF-B3 DOMAIN-CONTAINING PROTEIN"/>
    <property type="match status" value="1"/>
</dbReference>
<feature type="domain" description="TF-B3" evidence="7">
    <location>
        <begin position="520"/>
        <end position="614"/>
    </location>
</feature>
<keyword evidence="5" id="KW-0539">Nucleus</keyword>
<dbReference type="InterPro" id="IPR003340">
    <property type="entry name" value="B3_DNA-bd"/>
</dbReference>
<name>A0ABQ8AGR1_BRANA</name>
<keyword evidence="4" id="KW-0804">Transcription</keyword>
<feature type="compositionally biased region" description="Basic residues" evidence="6">
    <location>
        <begin position="492"/>
        <end position="517"/>
    </location>
</feature>
<feature type="region of interest" description="Disordered" evidence="6">
    <location>
        <begin position="486"/>
        <end position="517"/>
    </location>
</feature>
<accession>A0ABQ8AGR1</accession>
<evidence type="ECO:0000259" key="7">
    <source>
        <dbReference type="PROSITE" id="PS50863"/>
    </source>
</evidence>
<evidence type="ECO:0000313" key="9">
    <source>
        <dbReference type="Proteomes" id="UP000824890"/>
    </source>
</evidence>
<protein>
    <recommendedName>
        <fullName evidence="7">TF-B3 domain-containing protein</fullName>
    </recommendedName>
</protein>
<evidence type="ECO:0000256" key="2">
    <source>
        <dbReference type="ARBA" id="ARBA00023015"/>
    </source>
</evidence>